<comment type="caution">
    <text evidence="1">The sequence shown here is derived from an EMBL/GenBank/DDBJ whole genome shotgun (WGS) entry which is preliminary data.</text>
</comment>
<dbReference type="EMBL" id="JAACJM010000100">
    <property type="protein sequence ID" value="KAF5346656.1"/>
    <property type="molecule type" value="Genomic_DNA"/>
</dbReference>
<dbReference type="OrthoDB" id="2564812at2759"/>
<name>A0A8H5CRG5_9AGAR</name>
<evidence type="ECO:0000313" key="2">
    <source>
        <dbReference type="Proteomes" id="UP000559256"/>
    </source>
</evidence>
<keyword evidence="2" id="KW-1185">Reference proteome</keyword>
<protein>
    <submittedName>
        <fullName evidence="1">Uncharacterized protein</fullName>
    </submittedName>
</protein>
<organism evidence="1 2">
    <name type="scientific">Tetrapyrgos nigripes</name>
    <dbReference type="NCBI Taxonomy" id="182062"/>
    <lineage>
        <taxon>Eukaryota</taxon>
        <taxon>Fungi</taxon>
        <taxon>Dikarya</taxon>
        <taxon>Basidiomycota</taxon>
        <taxon>Agaricomycotina</taxon>
        <taxon>Agaricomycetes</taxon>
        <taxon>Agaricomycetidae</taxon>
        <taxon>Agaricales</taxon>
        <taxon>Marasmiineae</taxon>
        <taxon>Marasmiaceae</taxon>
        <taxon>Tetrapyrgos</taxon>
    </lineage>
</organism>
<gene>
    <name evidence="1" type="ORF">D9758_013225</name>
</gene>
<evidence type="ECO:0000313" key="1">
    <source>
        <dbReference type="EMBL" id="KAF5346656.1"/>
    </source>
</evidence>
<sequence length="282" mass="32279">MGVGSCVFGICLYRTSWENGDSFGFGVDREFVEGRDVLAAALSSYLNDNFTPSYKLGITYPSTDFTLLSVIPYPVVWVQGFFYLRMATRSPQARPRMLPIYTRPHRSEYDIRTSSGRVGFGCRRPEGRRVVVFGDTQAASEFGFGWREHNHFVPSSFFNLFRVRIQRKPKPLSPNFSIQGCNEFFPNMTNSDSFRSCHSFGMLQPTWSYDEGVKDSRQTEWGERNEVVVQMRITLLAYPCCLLLSNINMYCYVSSIAQPERASTSSEIYLYSLPLVVAFRDN</sequence>
<dbReference type="Proteomes" id="UP000559256">
    <property type="component" value="Unassembled WGS sequence"/>
</dbReference>
<proteinExistence type="predicted"/>
<dbReference type="AlphaFoldDB" id="A0A8H5CRG5"/>
<accession>A0A8H5CRG5</accession>
<reference evidence="1 2" key="1">
    <citation type="journal article" date="2020" name="ISME J.">
        <title>Uncovering the hidden diversity of litter-decomposition mechanisms in mushroom-forming fungi.</title>
        <authorList>
            <person name="Floudas D."/>
            <person name="Bentzer J."/>
            <person name="Ahren D."/>
            <person name="Johansson T."/>
            <person name="Persson P."/>
            <person name="Tunlid A."/>
        </authorList>
    </citation>
    <scope>NUCLEOTIDE SEQUENCE [LARGE SCALE GENOMIC DNA]</scope>
    <source>
        <strain evidence="1 2">CBS 291.85</strain>
    </source>
</reference>